<keyword evidence="3" id="KW-1185">Reference proteome</keyword>
<feature type="compositionally biased region" description="Basic and acidic residues" evidence="1">
    <location>
        <begin position="64"/>
        <end position="81"/>
    </location>
</feature>
<dbReference type="Proteomes" id="UP000314294">
    <property type="component" value="Unassembled WGS sequence"/>
</dbReference>
<accession>A0A4Z2FTL8</accession>
<proteinExistence type="predicted"/>
<dbReference type="EMBL" id="SRLO01000895">
    <property type="protein sequence ID" value="TNN44576.1"/>
    <property type="molecule type" value="Genomic_DNA"/>
</dbReference>
<feature type="compositionally biased region" description="Polar residues" evidence="1">
    <location>
        <begin position="1"/>
        <end position="14"/>
    </location>
</feature>
<evidence type="ECO:0000313" key="2">
    <source>
        <dbReference type="EMBL" id="TNN44576.1"/>
    </source>
</evidence>
<comment type="caution">
    <text evidence="2">The sequence shown here is derived from an EMBL/GenBank/DDBJ whole genome shotgun (WGS) entry which is preliminary data.</text>
</comment>
<gene>
    <name evidence="2" type="ORF">EYF80_045208</name>
</gene>
<evidence type="ECO:0000256" key="1">
    <source>
        <dbReference type="SAM" id="MobiDB-lite"/>
    </source>
</evidence>
<dbReference type="AlphaFoldDB" id="A0A4Z2FTL8"/>
<name>A0A4Z2FTL8_9TELE</name>
<protein>
    <submittedName>
        <fullName evidence="2">Uncharacterized protein</fullName>
    </submittedName>
</protein>
<reference evidence="2 3" key="1">
    <citation type="submission" date="2019-03" db="EMBL/GenBank/DDBJ databases">
        <title>First draft genome of Liparis tanakae, snailfish: a comprehensive survey of snailfish specific genes.</title>
        <authorList>
            <person name="Kim W."/>
            <person name="Song I."/>
            <person name="Jeong J.-H."/>
            <person name="Kim D."/>
            <person name="Kim S."/>
            <person name="Ryu S."/>
            <person name="Song J.Y."/>
            <person name="Lee S.K."/>
        </authorList>
    </citation>
    <scope>NUCLEOTIDE SEQUENCE [LARGE SCALE GENOMIC DNA]</scope>
    <source>
        <tissue evidence="2">Muscle</tissue>
    </source>
</reference>
<sequence>MTTARNSGVTSGSRGQRRRPELLLRALRSPMRRGKPSPGLGDAFDTSATCDRRGGRRGKSTRSAAREFDGGRKDGGLFESK</sequence>
<evidence type="ECO:0000313" key="3">
    <source>
        <dbReference type="Proteomes" id="UP000314294"/>
    </source>
</evidence>
<feature type="region of interest" description="Disordered" evidence="1">
    <location>
        <begin position="1"/>
        <end position="81"/>
    </location>
</feature>
<organism evidence="2 3">
    <name type="scientific">Liparis tanakae</name>
    <name type="common">Tanaka's snailfish</name>
    <dbReference type="NCBI Taxonomy" id="230148"/>
    <lineage>
        <taxon>Eukaryota</taxon>
        <taxon>Metazoa</taxon>
        <taxon>Chordata</taxon>
        <taxon>Craniata</taxon>
        <taxon>Vertebrata</taxon>
        <taxon>Euteleostomi</taxon>
        <taxon>Actinopterygii</taxon>
        <taxon>Neopterygii</taxon>
        <taxon>Teleostei</taxon>
        <taxon>Neoteleostei</taxon>
        <taxon>Acanthomorphata</taxon>
        <taxon>Eupercaria</taxon>
        <taxon>Perciformes</taxon>
        <taxon>Cottioidei</taxon>
        <taxon>Cottales</taxon>
        <taxon>Liparidae</taxon>
        <taxon>Liparis</taxon>
    </lineage>
</organism>